<reference evidence="3" key="1">
    <citation type="submission" date="2020-01" db="EMBL/GenBank/DDBJ databases">
        <title>Genome sequence of Kobresia littledalei, the first chromosome-level genome in the family Cyperaceae.</title>
        <authorList>
            <person name="Qu G."/>
        </authorList>
    </citation>
    <scope>NUCLEOTIDE SEQUENCE</scope>
    <source>
        <strain evidence="3">C.B.Clarke</strain>
        <tissue evidence="3">Leaf</tissue>
    </source>
</reference>
<evidence type="ECO:0000259" key="1">
    <source>
        <dbReference type="Pfam" id="PF00646"/>
    </source>
</evidence>
<dbReference type="Gene3D" id="1.20.1280.50">
    <property type="match status" value="1"/>
</dbReference>
<comment type="caution">
    <text evidence="3">The sequence shown here is derived from an EMBL/GenBank/DDBJ whole genome shotgun (WGS) entry which is preliminary data.</text>
</comment>
<name>A0A833QZN4_9POAL</name>
<dbReference type="InterPro" id="IPR005174">
    <property type="entry name" value="KIB1-4_b-propeller"/>
</dbReference>
<dbReference type="CDD" id="cd09917">
    <property type="entry name" value="F-box_SF"/>
    <property type="match status" value="1"/>
</dbReference>
<feature type="domain" description="F-box" evidence="1">
    <location>
        <begin position="4"/>
        <end position="41"/>
    </location>
</feature>
<dbReference type="InterPro" id="IPR036047">
    <property type="entry name" value="F-box-like_dom_sf"/>
</dbReference>
<dbReference type="OrthoDB" id="626277at2759"/>
<protein>
    <submittedName>
        <fullName evidence="3">F-box protein SKIP23-like protein</fullName>
    </submittedName>
</protein>
<dbReference type="AlphaFoldDB" id="A0A833QZN4"/>
<dbReference type="Pfam" id="PF00646">
    <property type="entry name" value="F-box"/>
    <property type="match status" value="1"/>
</dbReference>
<dbReference type="EMBL" id="SWLB01000017">
    <property type="protein sequence ID" value="KAF3327379.1"/>
    <property type="molecule type" value="Genomic_DNA"/>
</dbReference>
<evidence type="ECO:0000259" key="2">
    <source>
        <dbReference type="Pfam" id="PF03478"/>
    </source>
</evidence>
<evidence type="ECO:0000313" key="3">
    <source>
        <dbReference type="EMBL" id="KAF3327379.1"/>
    </source>
</evidence>
<dbReference type="SUPFAM" id="SSF81383">
    <property type="entry name" value="F-box domain"/>
    <property type="match status" value="1"/>
</dbReference>
<evidence type="ECO:0000313" key="4">
    <source>
        <dbReference type="Proteomes" id="UP000623129"/>
    </source>
</evidence>
<dbReference type="InterPro" id="IPR050942">
    <property type="entry name" value="F-box_BR-signaling"/>
</dbReference>
<dbReference type="InterPro" id="IPR001810">
    <property type="entry name" value="F-box_dom"/>
</dbReference>
<keyword evidence="4" id="KW-1185">Reference proteome</keyword>
<accession>A0A833QZN4</accession>
<proteinExistence type="predicted"/>
<sequence length="398" mass="46247">MANWSELPQDPLELITSYLSLTDVNRFSAVCQPWRFIAKMKRYAPVPQLPWVILTEDRETQKRKFFNMSEQRHYYIDLPELRGGYCVGCSFGWLFIVSPNIELYLVNPFTGVRYCLPPLPFLNEGFGLDNSLDGEFVDEEPYDEHSTTWYLKLLQKLTISRAVLSHDPNKCEDFFTMIYVRGSCRMAFCRPKDNIWTIVPHSPINDVICYKGNFYAVAAYNNLYEVHLGPDPEMRLIDPWVQECITGESRYLVDYFGKHLLLVCRNKVKCRDDDTAKEQDEDGDSDGEFIRYRHGTRTTFFAVFELDLEKEEWHRWNDLGGNALFVGTNRAIVGCASKFPGCKADCIYFTSDSTDFLASNKYGYNDVGVYNLIEDRMEAFYEDHIPNTSMPTWLLPNP</sequence>
<gene>
    <name evidence="3" type="ORF">FCM35_KLT07497</name>
</gene>
<organism evidence="3 4">
    <name type="scientific">Carex littledalei</name>
    <dbReference type="NCBI Taxonomy" id="544730"/>
    <lineage>
        <taxon>Eukaryota</taxon>
        <taxon>Viridiplantae</taxon>
        <taxon>Streptophyta</taxon>
        <taxon>Embryophyta</taxon>
        <taxon>Tracheophyta</taxon>
        <taxon>Spermatophyta</taxon>
        <taxon>Magnoliopsida</taxon>
        <taxon>Liliopsida</taxon>
        <taxon>Poales</taxon>
        <taxon>Cyperaceae</taxon>
        <taxon>Cyperoideae</taxon>
        <taxon>Cariceae</taxon>
        <taxon>Carex</taxon>
        <taxon>Carex subgen. Euthyceras</taxon>
    </lineage>
</organism>
<dbReference type="Proteomes" id="UP000623129">
    <property type="component" value="Unassembled WGS sequence"/>
</dbReference>
<dbReference type="PANTHER" id="PTHR44259">
    <property type="entry name" value="OS07G0183000 PROTEIN-RELATED"/>
    <property type="match status" value="1"/>
</dbReference>
<feature type="domain" description="KIB1-4 beta-propeller" evidence="2">
    <location>
        <begin position="65"/>
        <end position="371"/>
    </location>
</feature>
<dbReference type="Pfam" id="PF03478">
    <property type="entry name" value="Beta-prop_KIB1-4"/>
    <property type="match status" value="1"/>
</dbReference>